<protein>
    <recommendedName>
        <fullName evidence="4">Integral membrane protein</fullName>
    </recommendedName>
</protein>
<accession>A0ABN1THZ2</accession>
<feature type="transmembrane region" description="Helical" evidence="1">
    <location>
        <begin position="115"/>
        <end position="136"/>
    </location>
</feature>
<dbReference type="EMBL" id="BAAALD010000022">
    <property type="protein sequence ID" value="GAA1083377.1"/>
    <property type="molecule type" value="Genomic_DNA"/>
</dbReference>
<sequence length="143" mass="14771">MPEYSGRTVRGSTRLRPPLYSTYCSAAWAVFAPLALFLPSVAGPRSGSAVLPLVLLLGGGSGLLLGILLGYLEARALLGLAAGLSAALFLAQILWLGASAGAPTPYGLLVEAVVWLVYAGCAELPLFVGVVLGRALRYSRAAR</sequence>
<keyword evidence="1" id="KW-1133">Transmembrane helix</keyword>
<name>A0ABN1THZ2_9ACTN</name>
<proteinExistence type="predicted"/>
<gene>
    <name evidence="2" type="ORF">GCM10009663_28270</name>
</gene>
<keyword evidence="1" id="KW-0812">Transmembrane</keyword>
<dbReference type="Proteomes" id="UP001499987">
    <property type="component" value="Unassembled WGS sequence"/>
</dbReference>
<organism evidence="2 3">
    <name type="scientific">Kitasatospora arboriphila</name>
    <dbReference type="NCBI Taxonomy" id="258052"/>
    <lineage>
        <taxon>Bacteria</taxon>
        <taxon>Bacillati</taxon>
        <taxon>Actinomycetota</taxon>
        <taxon>Actinomycetes</taxon>
        <taxon>Kitasatosporales</taxon>
        <taxon>Streptomycetaceae</taxon>
        <taxon>Kitasatospora</taxon>
    </lineage>
</organism>
<feature type="transmembrane region" description="Helical" evidence="1">
    <location>
        <begin position="50"/>
        <end position="69"/>
    </location>
</feature>
<keyword evidence="1" id="KW-0472">Membrane</keyword>
<comment type="caution">
    <text evidence="2">The sequence shown here is derived from an EMBL/GenBank/DDBJ whole genome shotgun (WGS) entry which is preliminary data.</text>
</comment>
<keyword evidence="3" id="KW-1185">Reference proteome</keyword>
<evidence type="ECO:0000313" key="3">
    <source>
        <dbReference type="Proteomes" id="UP001499987"/>
    </source>
</evidence>
<dbReference type="RefSeq" id="WP_344623932.1">
    <property type="nucleotide sequence ID" value="NZ_BAAALD010000022.1"/>
</dbReference>
<feature type="transmembrane region" description="Helical" evidence="1">
    <location>
        <begin position="76"/>
        <end position="95"/>
    </location>
</feature>
<feature type="transmembrane region" description="Helical" evidence="1">
    <location>
        <begin position="20"/>
        <end position="38"/>
    </location>
</feature>
<reference evidence="2 3" key="1">
    <citation type="journal article" date="2019" name="Int. J. Syst. Evol. Microbiol.">
        <title>The Global Catalogue of Microorganisms (GCM) 10K type strain sequencing project: providing services to taxonomists for standard genome sequencing and annotation.</title>
        <authorList>
            <consortium name="The Broad Institute Genomics Platform"/>
            <consortium name="The Broad Institute Genome Sequencing Center for Infectious Disease"/>
            <person name="Wu L."/>
            <person name="Ma J."/>
        </authorList>
    </citation>
    <scope>NUCLEOTIDE SEQUENCE [LARGE SCALE GENOMIC DNA]</scope>
    <source>
        <strain evidence="2 3">JCM 13002</strain>
    </source>
</reference>
<evidence type="ECO:0008006" key="4">
    <source>
        <dbReference type="Google" id="ProtNLM"/>
    </source>
</evidence>
<evidence type="ECO:0000313" key="2">
    <source>
        <dbReference type="EMBL" id="GAA1083377.1"/>
    </source>
</evidence>
<evidence type="ECO:0000256" key="1">
    <source>
        <dbReference type="SAM" id="Phobius"/>
    </source>
</evidence>